<dbReference type="Gene3D" id="2.120.10.30">
    <property type="entry name" value="TolB, C-terminal domain"/>
    <property type="match status" value="1"/>
</dbReference>
<dbReference type="AlphaFoldDB" id="A0AAW0A8U2"/>
<name>A0AAW0A8U2_9AGAR</name>
<evidence type="ECO:0000313" key="3">
    <source>
        <dbReference type="Proteomes" id="UP001362999"/>
    </source>
</evidence>
<sequence>MFKISLNPLLLLLSAAAWLTVALAKAPFPASLVYESPTGQFLECLAIRPNGHLLITSVVSPTLYTLDPKASPPTLNELHTFPNATALNGIVEYANDTFAVVVSLLSVQTISAPLDSVVIWSIDFTPTLNSSSNSSSEFATRPLARIPSSPFTNGITAVPGHPDLLLAADSQLGVAWEVNVRTGTTRIAVADEFMEPGFDAVLQIGLDGIRAHDDGFLYFTNAIKGLFARVSLTHRAPVEVLGTERAVIGGGENGTDVVYDDFVFDERGRAVVAFGGGEVRRFEKRRGKHGKEEWVQEVIAESSLLAGATAVAFGRGGVGEKKLLYATTTLGRVCQFKQKFTSSDVR</sequence>
<evidence type="ECO:0000256" key="1">
    <source>
        <dbReference type="SAM" id="SignalP"/>
    </source>
</evidence>
<comment type="caution">
    <text evidence="2">The sequence shown here is derived from an EMBL/GenBank/DDBJ whole genome shotgun (WGS) entry which is preliminary data.</text>
</comment>
<dbReference type="PANTHER" id="PTHR42060:SF1">
    <property type="entry name" value="NHL REPEAT-CONTAINING PROTEIN"/>
    <property type="match status" value="1"/>
</dbReference>
<feature type="signal peptide" evidence="1">
    <location>
        <begin position="1"/>
        <end position="24"/>
    </location>
</feature>
<dbReference type="InterPro" id="IPR052998">
    <property type="entry name" value="Hetero-Diels-Alderase-like"/>
</dbReference>
<keyword evidence="3" id="KW-1185">Reference proteome</keyword>
<dbReference type="Proteomes" id="UP001362999">
    <property type="component" value="Unassembled WGS sequence"/>
</dbReference>
<reference evidence="2 3" key="1">
    <citation type="journal article" date="2024" name="J Genomics">
        <title>Draft genome sequencing and assembly of Favolaschia claudopus CIRM-BRFM 2984 isolated from oak limbs.</title>
        <authorList>
            <person name="Navarro D."/>
            <person name="Drula E."/>
            <person name="Chaduli D."/>
            <person name="Cazenave R."/>
            <person name="Ahrendt S."/>
            <person name="Wang J."/>
            <person name="Lipzen A."/>
            <person name="Daum C."/>
            <person name="Barry K."/>
            <person name="Grigoriev I.V."/>
            <person name="Favel A."/>
            <person name="Rosso M.N."/>
            <person name="Martin F."/>
        </authorList>
    </citation>
    <scope>NUCLEOTIDE SEQUENCE [LARGE SCALE GENOMIC DNA]</scope>
    <source>
        <strain evidence="2 3">CIRM-BRFM 2984</strain>
    </source>
</reference>
<keyword evidence="1" id="KW-0732">Signal</keyword>
<dbReference type="EMBL" id="JAWWNJ010000079">
    <property type="protein sequence ID" value="KAK7002308.1"/>
    <property type="molecule type" value="Genomic_DNA"/>
</dbReference>
<evidence type="ECO:0008006" key="4">
    <source>
        <dbReference type="Google" id="ProtNLM"/>
    </source>
</evidence>
<protein>
    <recommendedName>
        <fullName evidence="4">SMP-30/Gluconolactonase/LRE-like region domain-containing protein</fullName>
    </recommendedName>
</protein>
<dbReference type="SUPFAM" id="SSF63829">
    <property type="entry name" value="Calcium-dependent phosphotriesterase"/>
    <property type="match status" value="1"/>
</dbReference>
<dbReference type="InterPro" id="IPR011042">
    <property type="entry name" value="6-blade_b-propeller_TolB-like"/>
</dbReference>
<dbReference type="PANTHER" id="PTHR42060">
    <property type="entry name" value="NHL REPEAT-CONTAINING PROTEIN-RELATED"/>
    <property type="match status" value="1"/>
</dbReference>
<feature type="chain" id="PRO_5043732114" description="SMP-30/Gluconolactonase/LRE-like region domain-containing protein" evidence="1">
    <location>
        <begin position="25"/>
        <end position="346"/>
    </location>
</feature>
<proteinExistence type="predicted"/>
<organism evidence="2 3">
    <name type="scientific">Favolaschia claudopus</name>
    <dbReference type="NCBI Taxonomy" id="2862362"/>
    <lineage>
        <taxon>Eukaryota</taxon>
        <taxon>Fungi</taxon>
        <taxon>Dikarya</taxon>
        <taxon>Basidiomycota</taxon>
        <taxon>Agaricomycotina</taxon>
        <taxon>Agaricomycetes</taxon>
        <taxon>Agaricomycetidae</taxon>
        <taxon>Agaricales</taxon>
        <taxon>Marasmiineae</taxon>
        <taxon>Mycenaceae</taxon>
        <taxon>Favolaschia</taxon>
    </lineage>
</organism>
<gene>
    <name evidence="2" type="ORF">R3P38DRAFT_1731140</name>
</gene>
<accession>A0AAW0A8U2</accession>
<evidence type="ECO:0000313" key="2">
    <source>
        <dbReference type="EMBL" id="KAK7002308.1"/>
    </source>
</evidence>